<dbReference type="InterPro" id="IPR051461">
    <property type="entry name" value="UPF0750_membrane"/>
</dbReference>
<evidence type="ECO:0000256" key="1">
    <source>
        <dbReference type="ARBA" id="ARBA00004651"/>
    </source>
</evidence>
<feature type="transmembrane region" description="Helical" evidence="6">
    <location>
        <begin position="110"/>
        <end position="132"/>
    </location>
</feature>
<feature type="transmembrane region" description="Helical" evidence="6">
    <location>
        <begin position="82"/>
        <end position="103"/>
    </location>
</feature>
<comment type="subcellular location">
    <subcellularLocation>
        <location evidence="1">Cell membrane</location>
        <topology evidence="1">Multi-pass membrane protein</topology>
    </subcellularLocation>
</comment>
<gene>
    <name evidence="8" type="ORF">C5O19_01485</name>
</gene>
<dbReference type="PANTHER" id="PTHR33545:SF3">
    <property type="entry name" value="UPF0750 MEMBRANE PROTEIN YQFU"/>
    <property type="match status" value="1"/>
</dbReference>
<dbReference type="InterPro" id="IPR019264">
    <property type="entry name" value="DUF2179"/>
</dbReference>
<keyword evidence="5 6" id="KW-0472">Membrane</keyword>
<reference evidence="9" key="1">
    <citation type="submission" date="2018-02" db="EMBL/GenBank/DDBJ databases">
        <title>Genome sequencing of Solimonas sp. HR-BB.</title>
        <authorList>
            <person name="Lee Y."/>
            <person name="Jeon C.O."/>
        </authorList>
    </citation>
    <scope>NUCLEOTIDE SEQUENCE [LARGE SCALE GENOMIC DNA]</scope>
    <source>
        <strain evidence="9">HR-U</strain>
    </source>
</reference>
<protein>
    <recommendedName>
        <fullName evidence="7">DUF2179 domain-containing protein</fullName>
    </recommendedName>
</protein>
<evidence type="ECO:0000256" key="3">
    <source>
        <dbReference type="ARBA" id="ARBA00022692"/>
    </source>
</evidence>
<dbReference type="Proteomes" id="UP000239590">
    <property type="component" value="Unassembled WGS sequence"/>
</dbReference>
<feature type="transmembrane region" description="Helical" evidence="6">
    <location>
        <begin position="45"/>
        <end position="62"/>
    </location>
</feature>
<organism evidence="8 9">
    <name type="scientific">Siphonobacter curvatus</name>
    <dbReference type="NCBI Taxonomy" id="2094562"/>
    <lineage>
        <taxon>Bacteria</taxon>
        <taxon>Pseudomonadati</taxon>
        <taxon>Bacteroidota</taxon>
        <taxon>Cytophagia</taxon>
        <taxon>Cytophagales</taxon>
        <taxon>Cytophagaceae</taxon>
        <taxon>Siphonobacter</taxon>
    </lineage>
</organism>
<sequence>MHHTSPPLLQAAIASTSRGPVRRFLRSQIRVFRQTSPRQIIKDNLLIAMGIFTAAIGLRGFLLPSEFLDGGVTGISLLVRALTGWDLSILLIAFNIPFIVLGYRQISLGFAIRTLVAIICLALSLAFLQLPVFTHDKLLIAVFGGFFLGAGIGMSIRGGCVLDGTEILALYLSRKTGFTVGDIIMAINVCIFSVSAILINVETALYAMLTYFSASRTIEFIITGLEEYTAITIVSEKSEYIRRMIVNEMGRGVTMFKGQRGFGKRGERDGDIDIVYTVITRLEITRLKNAVAKIDNQAFIVQHSIQDTKGGMIKKRAFH</sequence>
<evidence type="ECO:0000313" key="8">
    <source>
        <dbReference type="EMBL" id="PQA58375.1"/>
    </source>
</evidence>
<evidence type="ECO:0000259" key="7">
    <source>
        <dbReference type="Pfam" id="PF10035"/>
    </source>
</evidence>
<dbReference type="AlphaFoldDB" id="A0A2S7IL20"/>
<dbReference type="Gene3D" id="3.30.70.120">
    <property type="match status" value="1"/>
</dbReference>
<accession>A0A2S7IL20</accession>
<evidence type="ECO:0000256" key="2">
    <source>
        <dbReference type="ARBA" id="ARBA00022475"/>
    </source>
</evidence>
<proteinExistence type="predicted"/>
<dbReference type="InterPro" id="IPR015867">
    <property type="entry name" value="N-reg_PII/ATP_PRibTrfase_C"/>
</dbReference>
<comment type="caution">
    <text evidence="8">The sequence shown here is derived from an EMBL/GenBank/DDBJ whole genome shotgun (WGS) entry which is preliminary data.</text>
</comment>
<dbReference type="PIRSF" id="PIRSF006483">
    <property type="entry name" value="Membrane_protein_YitT"/>
    <property type="match status" value="1"/>
</dbReference>
<keyword evidence="4 6" id="KW-1133">Transmembrane helix</keyword>
<evidence type="ECO:0000313" key="9">
    <source>
        <dbReference type="Proteomes" id="UP000239590"/>
    </source>
</evidence>
<feature type="domain" description="DUF2179" evidence="7">
    <location>
        <begin position="251"/>
        <end position="310"/>
    </location>
</feature>
<feature type="transmembrane region" description="Helical" evidence="6">
    <location>
        <begin position="138"/>
        <end position="156"/>
    </location>
</feature>
<dbReference type="Pfam" id="PF10035">
    <property type="entry name" value="DUF2179"/>
    <property type="match status" value="1"/>
</dbReference>
<evidence type="ECO:0000256" key="4">
    <source>
        <dbReference type="ARBA" id="ARBA00022989"/>
    </source>
</evidence>
<dbReference type="EMBL" id="PTRA01000001">
    <property type="protein sequence ID" value="PQA58375.1"/>
    <property type="molecule type" value="Genomic_DNA"/>
</dbReference>
<feature type="transmembrane region" description="Helical" evidence="6">
    <location>
        <begin position="177"/>
        <end position="199"/>
    </location>
</feature>
<dbReference type="OrthoDB" id="265478at2"/>
<dbReference type="Pfam" id="PF02588">
    <property type="entry name" value="YitT_membrane"/>
    <property type="match status" value="1"/>
</dbReference>
<keyword evidence="3 6" id="KW-0812">Transmembrane</keyword>
<dbReference type="InterPro" id="IPR003740">
    <property type="entry name" value="YitT"/>
</dbReference>
<keyword evidence="9" id="KW-1185">Reference proteome</keyword>
<dbReference type="GO" id="GO:0005886">
    <property type="term" value="C:plasma membrane"/>
    <property type="evidence" value="ECO:0007669"/>
    <property type="project" value="UniProtKB-SubCell"/>
</dbReference>
<evidence type="ECO:0000256" key="5">
    <source>
        <dbReference type="ARBA" id="ARBA00023136"/>
    </source>
</evidence>
<dbReference type="PANTHER" id="PTHR33545">
    <property type="entry name" value="UPF0750 MEMBRANE PROTEIN YITT-RELATED"/>
    <property type="match status" value="1"/>
</dbReference>
<name>A0A2S7IL20_9BACT</name>
<dbReference type="RefSeq" id="WP_104709598.1">
    <property type="nucleotide sequence ID" value="NZ_PTRA01000001.1"/>
</dbReference>
<keyword evidence="2" id="KW-1003">Cell membrane</keyword>
<dbReference type="CDD" id="cd16380">
    <property type="entry name" value="YitT_C"/>
    <property type="match status" value="1"/>
</dbReference>
<evidence type="ECO:0000256" key="6">
    <source>
        <dbReference type="SAM" id="Phobius"/>
    </source>
</evidence>